<reference evidence="2" key="1">
    <citation type="submission" date="2017-11" db="EMBL/GenBank/DDBJ databases">
        <authorList>
            <person name="Watanabe M."/>
            <person name="Kojima H."/>
        </authorList>
    </citation>
    <scope>NUCLEOTIDE SEQUENCE [LARGE SCALE GENOMIC DNA]</scope>
    <source>
        <strain evidence="2">Tokyo 01</strain>
    </source>
</reference>
<sequence length="194" mass="23230">MKQIRFLSYYSARLYNVGLYSVRQYFFDNNEYLNYSKNYHLCKDNENYKLLLSDTSQQILRLVERNFKSFFGLLSLKQRGKYSEKIRLPHYKKPDELGIITVQGRSARIRDGYVLVGFSKTFKEKHLPKNKELRFRLPENVEVEKLRELRIIPKFNGKEFDIEFVYEKDIEPLKLDTGKYLSCDPGLDNFATFF</sequence>
<organism evidence="1 2">
    <name type="scientific">Desulfonema ishimotonii</name>
    <dbReference type="NCBI Taxonomy" id="45657"/>
    <lineage>
        <taxon>Bacteria</taxon>
        <taxon>Pseudomonadati</taxon>
        <taxon>Thermodesulfobacteriota</taxon>
        <taxon>Desulfobacteria</taxon>
        <taxon>Desulfobacterales</taxon>
        <taxon>Desulfococcaceae</taxon>
        <taxon>Desulfonema</taxon>
    </lineage>
</organism>
<dbReference type="AlphaFoldDB" id="A0A401FRJ9"/>
<proteinExistence type="predicted"/>
<protein>
    <submittedName>
        <fullName evidence="1">Transposase</fullName>
    </submittedName>
</protein>
<dbReference type="Proteomes" id="UP000288096">
    <property type="component" value="Unassembled WGS sequence"/>
</dbReference>
<evidence type="ECO:0000313" key="2">
    <source>
        <dbReference type="Proteomes" id="UP000288096"/>
    </source>
</evidence>
<comment type="caution">
    <text evidence="1">The sequence shown here is derived from an EMBL/GenBank/DDBJ whole genome shotgun (WGS) entry which is preliminary data.</text>
</comment>
<accession>A0A401FRJ9</accession>
<name>A0A401FRJ9_9BACT</name>
<gene>
    <name evidence="1" type="ORF">DENIS_0524</name>
</gene>
<dbReference type="EMBL" id="BEXT01000001">
    <property type="protein sequence ID" value="GBC59585.1"/>
    <property type="molecule type" value="Genomic_DNA"/>
</dbReference>
<reference evidence="2" key="2">
    <citation type="submission" date="2019-01" db="EMBL/GenBank/DDBJ databases">
        <title>Genome sequence of Desulfonema ishimotonii strain Tokyo 01.</title>
        <authorList>
            <person name="Fukui M."/>
        </authorList>
    </citation>
    <scope>NUCLEOTIDE SEQUENCE [LARGE SCALE GENOMIC DNA]</scope>
    <source>
        <strain evidence="2">Tokyo 01</strain>
    </source>
</reference>
<evidence type="ECO:0000313" key="1">
    <source>
        <dbReference type="EMBL" id="GBC59585.1"/>
    </source>
</evidence>
<dbReference type="RefSeq" id="WP_166404821.1">
    <property type="nucleotide sequence ID" value="NZ_BEXT01000001.1"/>
</dbReference>
<keyword evidence="2" id="KW-1185">Reference proteome</keyword>